<gene>
    <name evidence="1" type="ORF">BANT918_02768</name>
</gene>
<evidence type="ECO:0000313" key="2">
    <source>
        <dbReference type="Proteomes" id="UP000234433"/>
    </source>
</evidence>
<dbReference type="Pfam" id="PF24716">
    <property type="entry name" value="WapI"/>
    <property type="match status" value="1"/>
</dbReference>
<proteinExistence type="predicted"/>
<sequence>MRPYPGRVRLYDENTKLELQIAGYQWLTQETEDQPADAASWDSNWLVVEGSVRASDGTRWSFQDPSLTTWEVVRLSDWLQQIAEVATTATAPVEEASAPESPDVDEHVPKWLTFTEPNLSFAVGKQSESQVELLIGLSHEAAVPPFDPLSPKRSQLAIVTSKHQIQDAAVALRDQLSTYPVR</sequence>
<dbReference type="InterPro" id="IPR056510">
    <property type="entry name" value="WapI"/>
</dbReference>
<organism evidence="1 2">
    <name type="scientific">Brevibacterium antiquum CNRZ 918</name>
    <dbReference type="NCBI Taxonomy" id="1255637"/>
    <lineage>
        <taxon>Bacteria</taxon>
        <taxon>Bacillati</taxon>
        <taxon>Actinomycetota</taxon>
        <taxon>Actinomycetes</taxon>
        <taxon>Micrococcales</taxon>
        <taxon>Brevibacteriaceae</taxon>
        <taxon>Brevibacterium</taxon>
    </lineage>
</organism>
<name>A0A2H1KTJ3_9MICO</name>
<protein>
    <submittedName>
        <fullName evidence="1">Uncharacterized protein</fullName>
    </submittedName>
</protein>
<accession>A0A2H1KTJ3</accession>
<evidence type="ECO:0000313" key="1">
    <source>
        <dbReference type="EMBL" id="SMY02864.1"/>
    </source>
</evidence>
<reference evidence="1 2" key="1">
    <citation type="submission" date="2017-03" db="EMBL/GenBank/DDBJ databases">
        <authorList>
            <person name="Afonso C.L."/>
            <person name="Miller P.J."/>
            <person name="Scott M.A."/>
            <person name="Spackman E."/>
            <person name="Goraichik I."/>
            <person name="Dimitrov K.M."/>
            <person name="Suarez D.L."/>
            <person name="Swayne D.E."/>
        </authorList>
    </citation>
    <scope>NUCLEOTIDE SEQUENCE [LARGE SCALE GENOMIC DNA]</scope>
    <source>
        <strain evidence="1 2">CNRZ 918</strain>
    </source>
</reference>
<dbReference type="Proteomes" id="UP000234433">
    <property type="component" value="Unassembled WGS sequence"/>
</dbReference>
<dbReference type="EMBL" id="FXZD01000010">
    <property type="protein sequence ID" value="SMY02864.1"/>
    <property type="molecule type" value="Genomic_DNA"/>
</dbReference>
<dbReference type="AlphaFoldDB" id="A0A2H1KTJ3"/>